<proteinExistence type="predicted"/>
<sequence>MARSIRSSVLPVLVKLLLLTWPAIQVVHGQEACTTACFRDAMSCMVECNNSGNQSKPPDAEYSGECNESYYSCMENCPESLRHYQPLYDHDD</sequence>
<evidence type="ECO:0000313" key="2">
    <source>
        <dbReference type="EMBL" id="TQD78170.1"/>
    </source>
</evidence>
<dbReference type="EMBL" id="VIEB01000920">
    <property type="protein sequence ID" value="TQD78170.1"/>
    <property type="molecule type" value="Genomic_DNA"/>
</dbReference>
<organism evidence="2 3">
    <name type="scientific">Malus baccata</name>
    <name type="common">Siberian crab apple</name>
    <name type="synonym">Pyrus baccata</name>
    <dbReference type="NCBI Taxonomy" id="106549"/>
    <lineage>
        <taxon>Eukaryota</taxon>
        <taxon>Viridiplantae</taxon>
        <taxon>Streptophyta</taxon>
        <taxon>Embryophyta</taxon>
        <taxon>Tracheophyta</taxon>
        <taxon>Spermatophyta</taxon>
        <taxon>Magnoliopsida</taxon>
        <taxon>eudicotyledons</taxon>
        <taxon>Gunneridae</taxon>
        <taxon>Pentapetalae</taxon>
        <taxon>rosids</taxon>
        <taxon>fabids</taxon>
        <taxon>Rosales</taxon>
        <taxon>Rosaceae</taxon>
        <taxon>Amygdaloideae</taxon>
        <taxon>Maleae</taxon>
        <taxon>Malus</taxon>
    </lineage>
</organism>
<name>A0A540KVB6_MALBA</name>
<evidence type="ECO:0000256" key="1">
    <source>
        <dbReference type="SAM" id="SignalP"/>
    </source>
</evidence>
<dbReference type="AlphaFoldDB" id="A0A540KVB6"/>
<reference evidence="2 3" key="1">
    <citation type="journal article" date="2019" name="G3 (Bethesda)">
        <title>Sequencing of a Wild Apple (Malus baccata) Genome Unravels the Differences Between Cultivated and Wild Apple Species Regarding Disease Resistance and Cold Tolerance.</title>
        <authorList>
            <person name="Chen X."/>
        </authorList>
    </citation>
    <scope>NUCLEOTIDE SEQUENCE [LARGE SCALE GENOMIC DNA]</scope>
    <source>
        <strain evidence="3">cv. Shandingzi</strain>
        <tissue evidence="2">Leaves</tissue>
    </source>
</reference>
<evidence type="ECO:0000313" key="3">
    <source>
        <dbReference type="Proteomes" id="UP000315295"/>
    </source>
</evidence>
<feature type="chain" id="PRO_5021819397" evidence="1">
    <location>
        <begin position="30"/>
        <end position="92"/>
    </location>
</feature>
<keyword evidence="1" id="KW-0732">Signal</keyword>
<gene>
    <name evidence="2" type="ORF">C1H46_036242</name>
</gene>
<keyword evidence="3" id="KW-1185">Reference proteome</keyword>
<dbReference type="Proteomes" id="UP000315295">
    <property type="component" value="Unassembled WGS sequence"/>
</dbReference>
<comment type="caution">
    <text evidence="2">The sequence shown here is derived from an EMBL/GenBank/DDBJ whole genome shotgun (WGS) entry which is preliminary data.</text>
</comment>
<accession>A0A540KVB6</accession>
<protein>
    <submittedName>
        <fullName evidence="2">Uncharacterized protein</fullName>
    </submittedName>
</protein>
<feature type="signal peptide" evidence="1">
    <location>
        <begin position="1"/>
        <end position="29"/>
    </location>
</feature>